<feature type="compositionally biased region" description="Basic and acidic residues" evidence="1">
    <location>
        <begin position="102"/>
        <end position="112"/>
    </location>
</feature>
<dbReference type="EMBL" id="CAUYUJ010000416">
    <property type="protein sequence ID" value="CAK0790418.1"/>
    <property type="molecule type" value="Genomic_DNA"/>
</dbReference>
<feature type="compositionally biased region" description="Gly residues" evidence="1">
    <location>
        <begin position="204"/>
        <end position="218"/>
    </location>
</feature>
<keyword evidence="3" id="KW-1185">Reference proteome</keyword>
<protein>
    <submittedName>
        <fullName evidence="2">Uncharacterized protein</fullName>
    </submittedName>
</protein>
<comment type="caution">
    <text evidence="2">The sequence shown here is derived from an EMBL/GenBank/DDBJ whole genome shotgun (WGS) entry which is preliminary data.</text>
</comment>
<feature type="compositionally biased region" description="Low complexity" evidence="1">
    <location>
        <begin position="128"/>
        <end position="141"/>
    </location>
</feature>
<sequence length="260" mass="27154">HALDSVTGLLGCPLSWHPQVVPLSGFSLERSSPPRRRREKKRARRPPRPSRGAARVPERSCSTCSVAGACWPRRSGSDVRGEGRQTPVGINTTCARGSEWINKLEEASRQRLGDGPGQGPRPGPSTRPGPAGLLRGEGAPPRGRRRVGEAEGALRGRGERLAGRPRGGRPQPRPGRPRGGGPGRAAGGGALAADGEGPEPSAGGDAGRPGRARGGGTPRGLPRRRRAPVRAPVQRAVPGRRRVEERPRAGPPRAGAAAAR</sequence>
<feature type="compositionally biased region" description="Basic and acidic residues" evidence="1">
    <location>
        <begin position="146"/>
        <end position="162"/>
    </location>
</feature>
<proteinExistence type="predicted"/>
<gene>
    <name evidence="2" type="ORF">PCOR1329_LOCUS1701</name>
</gene>
<feature type="compositionally biased region" description="Basic residues" evidence="1">
    <location>
        <begin position="33"/>
        <end position="48"/>
    </location>
</feature>
<organism evidence="2 3">
    <name type="scientific">Prorocentrum cordatum</name>
    <dbReference type="NCBI Taxonomy" id="2364126"/>
    <lineage>
        <taxon>Eukaryota</taxon>
        <taxon>Sar</taxon>
        <taxon>Alveolata</taxon>
        <taxon>Dinophyceae</taxon>
        <taxon>Prorocentrales</taxon>
        <taxon>Prorocentraceae</taxon>
        <taxon>Prorocentrum</taxon>
    </lineage>
</organism>
<feature type="compositionally biased region" description="Low complexity" evidence="1">
    <location>
        <begin position="251"/>
        <end position="260"/>
    </location>
</feature>
<accession>A0ABN9PGT0</accession>
<evidence type="ECO:0000313" key="3">
    <source>
        <dbReference type="Proteomes" id="UP001189429"/>
    </source>
</evidence>
<reference evidence="2" key="1">
    <citation type="submission" date="2023-10" db="EMBL/GenBank/DDBJ databases">
        <authorList>
            <person name="Chen Y."/>
            <person name="Shah S."/>
            <person name="Dougan E. K."/>
            <person name="Thang M."/>
            <person name="Chan C."/>
        </authorList>
    </citation>
    <scope>NUCLEOTIDE SEQUENCE [LARGE SCALE GENOMIC DNA]</scope>
</reference>
<feature type="non-terminal residue" evidence="2">
    <location>
        <position position="1"/>
    </location>
</feature>
<evidence type="ECO:0000256" key="1">
    <source>
        <dbReference type="SAM" id="MobiDB-lite"/>
    </source>
</evidence>
<name>A0ABN9PGT0_9DINO</name>
<dbReference type="Proteomes" id="UP001189429">
    <property type="component" value="Unassembled WGS sequence"/>
</dbReference>
<feature type="region of interest" description="Disordered" evidence="1">
    <location>
        <begin position="1"/>
        <end position="260"/>
    </location>
</feature>
<feature type="non-terminal residue" evidence="2">
    <location>
        <position position="260"/>
    </location>
</feature>
<evidence type="ECO:0000313" key="2">
    <source>
        <dbReference type="EMBL" id="CAK0790418.1"/>
    </source>
</evidence>
<feature type="compositionally biased region" description="Gly residues" evidence="1">
    <location>
        <begin position="177"/>
        <end position="190"/>
    </location>
</feature>
<feature type="compositionally biased region" description="Low complexity" evidence="1">
    <location>
        <begin position="191"/>
        <end position="203"/>
    </location>
</feature>